<dbReference type="PhylomeDB" id="B4JMF4"/>
<comment type="subcellular location">
    <subcellularLocation>
        <location evidence="1">Secreted</location>
    </subcellularLocation>
</comment>
<evidence type="ECO:0000256" key="1">
    <source>
        <dbReference type="ARBA" id="ARBA00004613"/>
    </source>
</evidence>
<feature type="domain" description="SCP" evidence="6">
    <location>
        <begin position="92"/>
        <end position="253"/>
    </location>
</feature>
<evidence type="ECO:0000256" key="4">
    <source>
        <dbReference type="ARBA" id="ARBA00068306"/>
    </source>
</evidence>
<dbReference type="InterPro" id="IPR001283">
    <property type="entry name" value="CRISP-related"/>
</dbReference>
<dbReference type="InterPro" id="IPR002413">
    <property type="entry name" value="V5_allergen-like"/>
</dbReference>
<gene>
    <name evidence="7" type="primary">Dgri\GH24944</name>
    <name evidence="7" type="ORF">Dgri_GH24944</name>
</gene>
<dbReference type="OrthoDB" id="414826at2759"/>
<reference evidence="7 8" key="1">
    <citation type="journal article" date="2007" name="Nature">
        <title>Evolution of genes and genomes on the Drosophila phylogeny.</title>
        <authorList>
            <consortium name="Drosophila 12 Genomes Consortium"/>
            <person name="Clark A.G."/>
            <person name="Eisen M.B."/>
            <person name="Smith D.R."/>
            <person name="Bergman C.M."/>
            <person name="Oliver B."/>
            <person name="Markow T.A."/>
            <person name="Kaufman T.C."/>
            <person name="Kellis M."/>
            <person name="Gelbart W."/>
            <person name="Iyer V.N."/>
            <person name="Pollard D.A."/>
            <person name="Sackton T.B."/>
            <person name="Larracuente A.M."/>
            <person name="Singh N.D."/>
            <person name="Abad J.P."/>
            <person name="Abt D.N."/>
            <person name="Adryan B."/>
            <person name="Aguade M."/>
            <person name="Akashi H."/>
            <person name="Anderson W.W."/>
            <person name="Aquadro C.F."/>
            <person name="Ardell D.H."/>
            <person name="Arguello R."/>
            <person name="Artieri C.G."/>
            <person name="Barbash D.A."/>
            <person name="Barker D."/>
            <person name="Barsanti P."/>
            <person name="Batterham P."/>
            <person name="Batzoglou S."/>
            <person name="Begun D."/>
            <person name="Bhutkar A."/>
            <person name="Blanco E."/>
            <person name="Bosak S.A."/>
            <person name="Bradley R.K."/>
            <person name="Brand A.D."/>
            <person name="Brent M.R."/>
            <person name="Brooks A.N."/>
            <person name="Brown R.H."/>
            <person name="Butlin R.K."/>
            <person name="Caggese C."/>
            <person name="Calvi B.R."/>
            <person name="Bernardo de Carvalho A."/>
            <person name="Caspi A."/>
            <person name="Castrezana S."/>
            <person name="Celniker S.E."/>
            <person name="Chang J.L."/>
            <person name="Chapple C."/>
            <person name="Chatterji S."/>
            <person name="Chinwalla A."/>
            <person name="Civetta A."/>
            <person name="Clifton S.W."/>
            <person name="Comeron J.M."/>
            <person name="Costello J.C."/>
            <person name="Coyne J.A."/>
            <person name="Daub J."/>
            <person name="David R.G."/>
            <person name="Delcher A.L."/>
            <person name="Delehaunty K."/>
            <person name="Do C.B."/>
            <person name="Ebling H."/>
            <person name="Edwards K."/>
            <person name="Eickbush T."/>
            <person name="Evans J.D."/>
            <person name="Filipski A."/>
            <person name="Findeiss S."/>
            <person name="Freyhult E."/>
            <person name="Fulton L."/>
            <person name="Fulton R."/>
            <person name="Garcia A.C."/>
            <person name="Gardiner A."/>
            <person name="Garfield D.A."/>
            <person name="Garvin B.E."/>
            <person name="Gibson G."/>
            <person name="Gilbert D."/>
            <person name="Gnerre S."/>
            <person name="Godfrey J."/>
            <person name="Good R."/>
            <person name="Gotea V."/>
            <person name="Gravely B."/>
            <person name="Greenberg A.J."/>
            <person name="Griffiths-Jones S."/>
            <person name="Gross S."/>
            <person name="Guigo R."/>
            <person name="Gustafson E.A."/>
            <person name="Haerty W."/>
            <person name="Hahn M.W."/>
            <person name="Halligan D.L."/>
            <person name="Halpern A.L."/>
            <person name="Halter G.M."/>
            <person name="Han M.V."/>
            <person name="Heger A."/>
            <person name="Hillier L."/>
            <person name="Hinrichs A.S."/>
            <person name="Holmes I."/>
            <person name="Hoskins R.A."/>
            <person name="Hubisz M.J."/>
            <person name="Hultmark D."/>
            <person name="Huntley M.A."/>
            <person name="Jaffe D.B."/>
            <person name="Jagadeeshan S."/>
            <person name="Jeck W.R."/>
            <person name="Johnson J."/>
            <person name="Jones C.D."/>
            <person name="Jordan W.C."/>
            <person name="Karpen G.H."/>
            <person name="Kataoka E."/>
            <person name="Keightley P.D."/>
            <person name="Kheradpour P."/>
            <person name="Kirkness E.F."/>
            <person name="Koerich L.B."/>
            <person name="Kristiansen K."/>
            <person name="Kudrna D."/>
            <person name="Kulathinal R.J."/>
            <person name="Kumar S."/>
            <person name="Kwok R."/>
            <person name="Lander E."/>
            <person name="Langley C.H."/>
            <person name="Lapoint R."/>
            <person name="Lazzaro B.P."/>
            <person name="Lee S.J."/>
            <person name="Levesque L."/>
            <person name="Li R."/>
            <person name="Lin C.F."/>
            <person name="Lin M.F."/>
            <person name="Lindblad-Toh K."/>
            <person name="Llopart A."/>
            <person name="Long M."/>
            <person name="Low L."/>
            <person name="Lozovsky E."/>
            <person name="Lu J."/>
            <person name="Luo M."/>
            <person name="Machado C.A."/>
            <person name="Makalowski W."/>
            <person name="Marzo M."/>
            <person name="Matsuda M."/>
            <person name="Matzkin L."/>
            <person name="McAllister B."/>
            <person name="McBride C.S."/>
            <person name="McKernan B."/>
            <person name="McKernan K."/>
            <person name="Mendez-Lago M."/>
            <person name="Minx P."/>
            <person name="Mollenhauer M.U."/>
            <person name="Montooth K."/>
            <person name="Mount S.M."/>
            <person name="Mu X."/>
            <person name="Myers E."/>
            <person name="Negre B."/>
            <person name="Newfeld S."/>
            <person name="Nielsen R."/>
            <person name="Noor M.A."/>
            <person name="O'Grady P."/>
            <person name="Pachter L."/>
            <person name="Papaceit M."/>
            <person name="Parisi M.J."/>
            <person name="Parisi M."/>
            <person name="Parts L."/>
            <person name="Pedersen J.S."/>
            <person name="Pesole G."/>
            <person name="Phillippy A.M."/>
            <person name="Ponting C.P."/>
            <person name="Pop M."/>
            <person name="Porcelli D."/>
            <person name="Powell J.R."/>
            <person name="Prohaska S."/>
            <person name="Pruitt K."/>
            <person name="Puig M."/>
            <person name="Quesneville H."/>
            <person name="Ram K.R."/>
            <person name="Rand D."/>
            <person name="Rasmussen M.D."/>
            <person name="Reed L.K."/>
            <person name="Reenan R."/>
            <person name="Reily A."/>
            <person name="Remington K.A."/>
            <person name="Rieger T.T."/>
            <person name="Ritchie M.G."/>
            <person name="Robin C."/>
            <person name="Rogers Y.H."/>
            <person name="Rohde C."/>
            <person name="Rozas J."/>
            <person name="Rubenfield M.J."/>
            <person name="Ruiz A."/>
            <person name="Russo S."/>
            <person name="Salzberg S.L."/>
            <person name="Sanchez-Gracia A."/>
            <person name="Saranga D.J."/>
            <person name="Sato H."/>
            <person name="Schaeffer S.W."/>
            <person name="Schatz M.C."/>
            <person name="Schlenke T."/>
            <person name="Schwartz R."/>
            <person name="Segarra C."/>
            <person name="Singh R.S."/>
            <person name="Sirot L."/>
            <person name="Sirota M."/>
            <person name="Sisneros N.B."/>
            <person name="Smith C.D."/>
            <person name="Smith T.F."/>
            <person name="Spieth J."/>
            <person name="Stage D.E."/>
            <person name="Stark A."/>
            <person name="Stephan W."/>
            <person name="Strausberg R.L."/>
            <person name="Strempel S."/>
            <person name="Sturgill D."/>
            <person name="Sutton G."/>
            <person name="Sutton G.G."/>
            <person name="Tao W."/>
            <person name="Teichmann S."/>
            <person name="Tobari Y.N."/>
            <person name="Tomimura Y."/>
            <person name="Tsolas J.M."/>
            <person name="Valente V.L."/>
            <person name="Venter E."/>
            <person name="Venter J.C."/>
            <person name="Vicario S."/>
            <person name="Vieira F.G."/>
            <person name="Vilella A.J."/>
            <person name="Villasante A."/>
            <person name="Walenz B."/>
            <person name="Wang J."/>
            <person name="Wasserman M."/>
            <person name="Watts T."/>
            <person name="Wilson D."/>
            <person name="Wilson R.K."/>
            <person name="Wing R.A."/>
            <person name="Wolfner M.F."/>
            <person name="Wong A."/>
            <person name="Wong G.K."/>
            <person name="Wu C.I."/>
            <person name="Wu G."/>
            <person name="Yamamoto D."/>
            <person name="Yang H.P."/>
            <person name="Yang S.P."/>
            <person name="Yorke J.A."/>
            <person name="Yoshida K."/>
            <person name="Zdobnov E."/>
            <person name="Zhang P."/>
            <person name="Zhang Y."/>
            <person name="Zimin A.V."/>
            <person name="Baldwin J."/>
            <person name="Abdouelleil A."/>
            <person name="Abdulkadir J."/>
            <person name="Abebe A."/>
            <person name="Abera B."/>
            <person name="Abreu J."/>
            <person name="Acer S.C."/>
            <person name="Aftuck L."/>
            <person name="Alexander A."/>
            <person name="An P."/>
            <person name="Anderson E."/>
            <person name="Anderson S."/>
            <person name="Arachi H."/>
            <person name="Azer M."/>
            <person name="Bachantsang P."/>
            <person name="Barry A."/>
            <person name="Bayul T."/>
            <person name="Berlin A."/>
            <person name="Bessette D."/>
            <person name="Bloom T."/>
            <person name="Blye J."/>
            <person name="Boguslavskiy L."/>
            <person name="Bonnet C."/>
            <person name="Boukhgalter B."/>
            <person name="Bourzgui I."/>
            <person name="Brown A."/>
            <person name="Cahill P."/>
            <person name="Channer S."/>
            <person name="Cheshatsang Y."/>
            <person name="Chuda L."/>
            <person name="Citroen M."/>
            <person name="Collymore A."/>
            <person name="Cooke P."/>
            <person name="Costello M."/>
            <person name="D'Aco K."/>
            <person name="Daza R."/>
            <person name="De Haan G."/>
            <person name="DeGray S."/>
            <person name="DeMaso C."/>
            <person name="Dhargay N."/>
            <person name="Dooley K."/>
            <person name="Dooley E."/>
            <person name="Doricent M."/>
            <person name="Dorje P."/>
            <person name="Dorjee K."/>
            <person name="Dupes A."/>
            <person name="Elong R."/>
            <person name="Falk J."/>
            <person name="Farina A."/>
            <person name="Faro S."/>
            <person name="Ferguson D."/>
            <person name="Fisher S."/>
            <person name="Foley C.D."/>
            <person name="Franke A."/>
            <person name="Friedrich D."/>
            <person name="Gadbois L."/>
            <person name="Gearin G."/>
            <person name="Gearin C.R."/>
            <person name="Giannoukos G."/>
            <person name="Goode T."/>
            <person name="Graham J."/>
            <person name="Grandbois E."/>
            <person name="Grewal S."/>
            <person name="Gyaltsen K."/>
            <person name="Hafez N."/>
            <person name="Hagos B."/>
            <person name="Hall J."/>
            <person name="Henson C."/>
            <person name="Hollinger A."/>
            <person name="Honan T."/>
            <person name="Huard M.D."/>
            <person name="Hughes L."/>
            <person name="Hurhula B."/>
            <person name="Husby M.E."/>
            <person name="Kamat A."/>
            <person name="Kanga B."/>
            <person name="Kashin S."/>
            <person name="Khazanovich D."/>
            <person name="Kisner P."/>
            <person name="Lance K."/>
            <person name="Lara M."/>
            <person name="Lee W."/>
            <person name="Lennon N."/>
            <person name="Letendre F."/>
            <person name="LeVine R."/>
            <person name="Lipovsky A."/>
            <person name="Liu X."/>
            <person name="Liu J."/>
            <person name="Liu S."/>
            <person name="Lokyitsang T."/>
            <person name="Lokyitsang Y."/>
            <person name="Lubonja R."/>
            <person name="Lui A."/>
            <person name="MacDonald P."/>
            <person name="Magnisalis V."/>
            <person name="Maru K."/>
            <person name="Matthews C."/>
            <person name="McCusker W."/>
            <person name="McDonough S."/>
            <person name="Mehta T."/>
            <person name="Meldrim J."/>
            <person name="Meneus L."/>
            <person name="Mihai O."/>
            <person name="Mihalev A."/>
            <person name="Mihova T."/>
            <person name="Mittelman R."/>
            <person name="Mlenga V."/>
            <person name="Montmayeur A."/>
            <person name="Mulrain L."/>
            <person name="Navidi A."/>
            <person name="Naylor J."/>
            <person name="Negash T."/>
            <person name="Nguyen T."/>
            <person name="Nguyen N."/>
            <person name="Nicol R."/>
            <person name="Norbu C."/>
            <person name="Norbu N."/>
            <person name="Novod N."/>
            <person name="O'Neill B."/>
            <person name="Osman S."/>
            <person name="Markiewicz E."/>
            <person name="Oyono O.L."/>
            <person name="Patti C."/>
            <person name="Phunkhang P."/>
            <person name="Pierre F."/>
            <person name="Priest M."/>
            <person name="Raghuraman S."/>
            <person name="Rege F."/>
            <person name="Reyes R."/>
            <person name="Rise C."/>
            <person name="Rogov P."/>
            <person name="Ross K."/>
            <person name="Ryan E."/>
            <person name="Settipalli S."/>
            <person name="Shea T."/>
            <person name="Sherpa N."/>
            <person name="Shi L."/>
            <person name="Shih D."/>
            <person name="Sparrow T."/>
            <person name="Spaulding J."/>
            <person name="Stalker J."/>
            <person name="Stange-Thomann N."/>
            <person name="Stavropoulos S."/>
            <person name="Stone C."/>
            <person name="Strader C."/>
            <person name="Tesfaye S."/>
            <person name="Thomson T."/>
            <person name="Thoulutsang Y."/>
            <person name="Thoulutsang D."/>
            <person name="Topham K."/>
            <person name="Topping I."/>
            <person name="Tsamla T."/>
            <person name="Vassiliev H."/>
            <person name="Vo A."/>
            <person name="Wangchuk T."/>
            <person name="Wangdi T."/>
            <person name="Weiand M."/>
            <person name="Wilkinson J."/>
            <person name="Wilson A."/>
            <person name="Yadav S."/>
            <person name="Young G."/>
            <person name="Yu Q."/>
            <person name="Zembek L."/>
            <person name="Zhong D."/>
            <person name="Zimmer A."/>
            <person name="Zwirko Z."/>
            <person name="Jaffe D.B."/>
            <person name="Alvarez P."/>
            <person name="Brockman W."/>
            <person name="Butler J."/>
            <person name="Chin C."/>
            <person name="Gnerre S."/>
            <person name="Grabherr M."/>
            <person name="Kleber M."/>
            <person name="Mauceli E."/>
            <person name="MacCallum I."/>
        </authorList>
    </citation>
    <scope>NUCLEOTIDE SEQUENCE [LARGE SCALE GENOMIC DNA]</scope>
    <source>
        <strain evidence="8">Tucson 15287-2541.00</strain>
    </source>
</reference>
<dbReference type="PRINTS" id="PR00838">
    <property type="entry name" value="V5ALLERGEN"/>
</dbReference>
<dbReference type="Gene3D" id="3.40.33.10">
    <property type="entry name" value="CAP"/>
    <property type="match status" value="1"/>
</dbReference>
<proteinExistence type="inferred from homology"/>
<feature type="chain" id="PRO_5002809578" description="Venom allergen-1" evidence="5">
    <location>
        <begin position="31"/>
        <end position="305"/>
    </location>
</feature>
<keyword evidence="8" id="KW-1185">Reference proteome</keyword>
<dbReference type="InterPro" id="IPR035940">
    <property type="entry name" value="CAP_sf"/>
</dbReference>
<feature type="signal peptide" evidence="5">
    <location>
        <begin position="1"/>
        <end position="30"/>
    </location>
</feature>
<dbReference type="SMART" id="SM00198">
    <property type="entry name" value="SCP"/>
    <property type="match status" value="1"/>
</dbReference>
<dbReference type="CDD" id="cd05380">
    <property type="entry name" value="CAP_euk"/>
    <property type="match status" value="1"/>
</dbReference>
<dbReference type="GO" id="GO:0005576">
    <property type="term" value="C:extracellular region"/>
    <property type="evidence" value="ECO:0007669"/>
    <property type="project" value="UniProtKB-SubCell"/>
</dbReference>
<dbReference type="SUPFAM" id="SSF55797">
    <property type="entry name" value="PR-1-like"/>
    <property type="match status" value="1"/>
</dbReference>
<dbReference type="SMR" id="B4JMF4"/>
<dbReference type="InterPro" id="IPR014044">
    <property type="entry name" value="CAP_dom"/>
</dbReference>
<evidence type="ECO:0000313" key="7">
    <source>
        <dbReference type="EMBL" id="EDV92479.1"/>
    </source>
</evidence>
<dbReference type="EMBL" id="CH916371">
    <property type="protein sequence ID" value="EDV92479.1"/>
    <property type="molecule type" value="Genomic_DNA"/>
</dbReference>
<dbReference type="KEGG" id="dgr:6565875"/>
<evidence type="ECO:0000313" key="8">
    <source>
        <dbReference type="Proteomes" id="UP000001070"/>
    </source>
</evidence>
<accession>B4JMF4</accession>
<dbReference type="eggNOG" id="KOG3017">
    <property type="taxonomic scope" value="Eukaryota"/>
</dbReference>
<dbReference type="FunCoup" id="B4JMF4">
    <property type="interactions" value="18"/>
</dbReference>
<dbReference type="Proteomes" id="UP000001070">
    <property type="component" value="Unassembled WGS sequence"/>
</dbReference>
<dbReference type="PANTHER" id="PTHR10334">
    <property type="entry name" value="CYSTEINE-RICH SECRETORY PROTEIN-RELATED"/>
    <property type="match status" value="1"/>
</dbReference>
<comment type="similarity">
    <text evidence="2">Belongs to the CRISP family.</text>
</comment>
<dbReference type="HOGENOM" id="CLU_035730_7_0_1"/>
<dbReference type="AlphaFoldDB" id="B4JMF4"/>
<sequence>MLRLSGKCTPGLLPAGAVLLVMQLIPLVSATTTLAPSTPQAPSPPTDYCAPALCEIFNGSHLLQLPHTACGNNGSFGASCGPQPKLLYMSDRRRQLLLDMHNLVRSKIAAGEVPGYEAALHMPFLRWDEELAQMAALHAKRCQFAHDQCRNTQRFQISGQNIGYFWIGREFKSHSRRMKSFVLHWFREYKDANQSYIDSFQRHPEGKKIGHFTLLVADRVRRVGCAAVRFLEQSTNRFQFLLTCNYDYNNIFGDPVYKSGPTASKCAYRISKKYPALCDWKSDASNSDTEEILEDNNTLDNNIPV</sequence>
<dbReference type="FunFam" id="3.40.33.10:FF:000007">
    <property type="entry name" value="Venom allergen"/>
    <property type="match status" value="1"/>
</dbReference>
<evidence type="ECO:0000259" key="6">
    <source>
        <dbReference type="SMART" id="SM00198"/>
    </source>
</evidence>
<dbReference type="InParanoid" id="B4JMF4"/>
<dbReference type="Pfam" id="PF00188">
    <property type="entry name" value="CAP"/>
    <property type="match status" value="1"/>
</dbReference>
<keyword evidence="3" id="KW-0964">Secreted</keyword>
<name>B4JMF4_DROGR</name>
<protein>
    <recommendedName>
        <fullName evidence="4">Venom allergen-1</fullName>
    </recommendedName>
</protein>
<keyword evidence="5" id="KW-0732">Signal</keyword>
<organism evidence="8">
    <name type="scientific">Drosophila grimshawi</name>
    <name type="common">Hawaiian fruit fly</name>
    <name type="synonym">Idiomyia grimshawi</name>
    <dbReference type="NCBI Taxonomy" id="7222"/>
    <lineage>
        <taxon>Eukaryota</taxon>
        <taxon>Metazoa</taxon>
        <taxon>Ecdysozoa</taxon>
        <taxon>Arthropoda</taxon>
        <taxon>Hexapoda</taxon>
        <taxon>Insecta</taxon>
        <taxon>Pterygota</taxon>
        <taxon>Neoptera</taxon>
        <taxon>Endopterygota</taxon>
        <taxon>Diptera</taxon>
        <taxon>Brachycera</taxon>
        <taxon>Muscomorpha</taxon>
        <taxon>Ephydroidea</taxon>
        <taxon>Drosophilidae</taxon>
        <taxon>Drosophila</taxon>
        <taxon>Hawaiian Drosophila</taxon>
    </lineage>
</organism>
<dbReference type="OMA" id="IGYFWIG"/>
<evidence type="ECO:0000256" key="3">
    <source>
        <dbReference type="ARBA" id="ARBA00022525"/>
    </source>
</evidence>
<evidence type="ECO:0000256" key="5">
    <source>
        <dbReference type="SAM" id="SignalP"/>
    </source>
</evidence>
<evidence type="ECO:0000256" key="2">
    <source>
        <dbReference type="ARBA" id="ARBA00009923"/>
    </source>
</evidence>